<dbReference type="Proteomes" id="UP000002799">
    <property type="component" value="Chromosome"/>
</dbReference>
<dbReference type="eggNOG" id="COG1952">
    <property type="taxonomic scope" value="Bacteria"/>
</dbReference>
<organism evidence="2">
    <name type="scientific">Fusobacterium animalis 7_1</name>
    <dbReference type="NCBI Taxonomy" id="457405"/>
    <lineage>
        <taxon>Bacteria</taxon>
        <taxon>Fusobacteriati</taxon>
        <taxon>Fusobacteriota</taxon>
        <taxon>Fusobacteriia</taxon>
        <taxon>Fusobacteriales</taxon>
        <taxon>Fusobacteriaceae</taxon>
        <taxon>Fusobacterium</taxon>
    </lineage>
</organism>
<dbReference type="SUPFAM" id="SSF54611">
    <property type="entry name" value="SecB-like"/>
    <property type="match status" value="1"/>
</dbReference>
<sequence length="128" mass="14765">MKESFFKLKSQFTEEIIFKKNNNFKDKKIKLEFSHRLEIKNIDETSSNIKLTFNIFSEKKLLDSPFFISITQSGVFEYPKDIDKKMLKGLLNVSAPAVLLSYIRGMISQVTAFSGYPALIIPLINFSE</sequence>
<dbReference type="Gene3D" id="3.10.420.10">
    <property type="entry name" value="SecB-like"/>
    <property type="match status" value="1"/>
</dbReference>
<dbReference type="HOGENOM" id="CLU_136678_1_0_0"/>
<dbReference type="GO" id="GO:0015031">
    <property type="term" value="P:protein transport"/>
    <property type="evidence" value="ECO:0007669"/>
    <property type="project" value="InterPro"/>
</dbReference>
<gene>
    <name evidence="2" type="ORF">FSDG_01360</name>
</gene>
<dbReference type="Pfam" id="PF02556">
    <property type="entry name" value="SecB"/>
    <property type="match status" value="1"/>
</dbReference>
<dbReference type="PANTHER" id="PTHR36918:SF1">
    <property type="entry name" value="PROTEIN-EXPORT PROTEIN SECB"/>
    <property type="match status" value="1"/>
</dbReference>
<evidence type="ECO:0000313" key="3">
    <source>
        <dbReference type="Proteomes" id="UP000002799"/>
    </source>
</evidence>
<dbReference type="RefSeq" id="WP_005910805.1">
    <property type="nucleotide sequence ID" value="NZ_AKBT01000001.1"/>
</dbReference>
<protein>
    <recommendedName>
        <fullName evidence="4">Preprotein translocase subunit SecB</fullName>
    </recommendedName>
</protein>
<dbReference type="GeneID" id="79810465"/>
<accession>A0A140PRK8</accession>
<evidence type="ECO:0000313" key="2">
    <source>
        <dbReference type="EMBL" id="EEO42801.1"/>
    </source>
</evidence>
<dbReference type="AlphaFoldDB" id="A0A140PRK8"/>
<dbReference type="GO" id="GO:0051082">
    <property type="term" value="F:unfolded protein binding"/>
    <property type="evidence" value="ECO:0007669"/>
    <property type="project" value="InterPro"/>
</dbReference>
<reference evidence="2 3" key="1">
    <citation type="submission" date="2013-11" db="EMBL/GenBank/DDBJ databases">
        <title>The Genome Sequence of Fusobacterium sp. 7_1.</title>
        <authorList>
            <consortium name="The Broad Institute Genome Sequencing Platform"/>
            <person name="Earl A."/>
            <person name="Ward D."/>
            <person name="Feldgarden M."/>
            <person name="Gevers D."/>
            <person name="Strauss J."/>
            <person name="Ambrose C.E."/>
            <person name="Allen-Vercoe E."/>
            <person name="Walker B."/>
            <person name="Young S.K."/>
            <person name="Zeng Q."/>
            <person name="Gargeya S."/>
            <person name="Fitzgerald M."/>
            <person name="Haas B."/>
            <person name="Abouelleil A."/>
            <person name="Alvarado L."/>
            <person name="Arachchi H.M."/>
            <person name="Berlin A.M."/>
            <person name="Chapman S.B."/>
            <person name="Goldberg J."/>
            <person name="Griggs A."/>
            <person name="Gujja S."/>
            <person name="Hansen M."/>
            <person name="Howarth C."/>
            <person name="Imamovic A."/>
            <person name="Larimer J."/>
            <person name="McCowen C."/>
            <person name="Montmayeur A."/>
            <person name="Murphy C."/>
            <person name="Neiman D."/>
            <person name="Pearson M."/>
            <person name="Priest M."/>
            <person name="Roberts A."/>
            <person name="Saif S."/>
            <person name="Shea T."/>
            <person name="Sisk P."/>
            <person name="Sykes S."/>
            <person name="Wortman J."/>
            <person name="Nusbaum C."/>
            <person name="Birren B."/>
        </authorList>
    </citation>
    <scope>NUCLEOTIDE SEQUENCE [LARGE SCALE GENOMIC DNA]</scope>
    <source>
        <strain evidence="2 3">7_1</strain>
    </source>
</reference>
<dbReference type="PANTHER" id="PTHR36918">
    <property type="match status" value="1"/>
</dbReference>
<dbReference type="EMBL" id="CP007062">
    <property type="protein sequence ID" value="EEO42801.1"/>
    <property type="molecule type" value="Genomic_DNA"/>
</dbReference>
<proteinExistence type="inferred from homology"/>
<dbReference type="GO" id="GO:0051262">
    <property type="term" value="P:protein tetramerization"/>
    <property type="evidence" value="ECO:0007669"/>
    <property type="project" value="InterPro"/>
</dbReference>
<name>A0A140PRK8_9FUSO</name>
<dbReference type="KEGG" id="fne:FSDG_01360"/>
<dbReference type="InterPro" id="IPR035958">
    <property type="entry name" value="SecB-like_sf"/>
</dbReference>
<evidence type="ECO:0000256" key="1">
    <source>
        <dbReference type="ARBA" id="ARBA00009990"/>
    </source>
</evidence>
<comment type="similarity">
    <text evidence="1">Belongs to the SecB family.</text>
</comment>
<dbReference type="InterPro" id="IPR003708">
    <property type="entry name" value="SecB"/>
</dbReference>
<evidence type="ECO:0008006" key="4">
    <source>
        <dbReference type="Google" id="ProtNLM"/>
    </source>
</evidence>